<dbReference type="EMBL" id="BKCP01008305">
    <property type="protein sequence ID" value="GER48841.1"/>
    <property type="molecule type" value="Genomic_DNA"/>
</dbReference>
<evidence type="ECO:0000313" key="1">
    <source>
        <dbReference type="EMBL" id="GER48841.1"/>
    </source>
</evidence>
<protein>
    <submittedName>
        <fullName evidence="1">Zinc finger protein</fullName>
    </submittedName>
</protein>
<name>A0A5A7QY20_STRAF</name>
<proteinExistence type="predicted"/>
<dbReference type="Proteomes" id="UP000325081">
    <property type="component" value="Unassembled WGS sequence"/>
</dbReference>
<dbReference type="AlphaFoldDB" id="A0A5A7QY20"/>
<comment type="caution">
    <text evidence="1">The sequence shown here is derived from an EMBL/GenBank/DDBJ whole genome shotgun (WGS) entry which is preliminary data.</text>
</comment>
<accession>A0A5A7QY20</accession>
<organism evidence="1 2">
    <name type="scientific">Striga asiatica</name>
    <name type="common">Asiatic witchweed</name>
    <name type="synonym">Buchnera asiatica</name>
    <dbReference type="NCBI Taxonomy" id="4170"/>
    <lineage>
        <taxon>Eukaryota</taxon>
        <taxon>Viridiplantae</taxon>
        <taxon>Streptophyta</taxon>
        <taxon>Embryophyta</taxon>
        <taxon>Tracheophyta</taxon>
        <taxon>Spermatophyta</taxon>
        <taxon>Magnoliopsida</taxon>
        <taxon>eudicotyledons</taxon>
        <taxon>Gunneridae</taxon>
        <taxon>Pentapetalae</taxon>
        <taxon>asterids</taxon>
        <taxon>lamiids</taxon>
        <taxon>Lamiales</taxon>
        <taxon>Orobanchaceae</taxon>
        <taxon>Buchnereae</taxon>
        <taxon>Striga</taxon>
    </lineage>
</organism>
<sequence>MFGRRRPIVGGGSRAAAGGGRFARLREVSGGIFSLKRRRSLKFRTAARLCEVCRKFSVTGRVERHGSPAHSSTRRISLSPANFSLRRLKSGSQNYAPVMNVWTPTAYCWRWFEGSGGRRPICEIEGGFGRDFLA</sequence>
<reference evidence="2" key="1">
    <citation type="journal article" date="2019" name="Curr. Biol.">
        <title>Genome Sequence of Striga asiatica Provides Insight into the Evolution of Plant Parasitism.</title>
        <authorList>
            <person name="Yoshida S."/>
            <person name="Kim S."/>
            <person name="Wafula E.K."/>
            <person name="Tanskanen J."/>
            <person name="Kim Y.M."/>
            <person name="Honaas L."/>
            <person name="Yang Z."/>
            <person name="Spallek T."/>
            <person name="Conn C.E."/>
            <person name="Ichihashi Y."/>
            <person name="Cheong K."/>
            <person name="Cui S."/>
            <person name="Der J.P."/>
            <person name="Gundlach H."/>
            <person name="Jiao Y."/>
            <person name="Hori C."/>
            <person name="Ishida J.K."/>
            <person name="Kasahara H."/>
            <person name="Kiba T."/>
            <person name="Kim M.S."/>
            <person name="Koo N."/>
            <person name="Laohavisit A."/>
            <person name="Lee Y.H."/>
            <person name="Lumba S."/>
            <person name="McCourt P."/>
            <person name="Mortimer J.C."/>
            <person name="Mutuku J.M."/>
            <person name="Nomura T."/>
            <person name="Sasaki-Sekimoto Y."/>
            <person name="Seto Y."/>
            <person name="Wang Y."/>
            <person name="Wakatake T."/>
            <person name="Sakakibara H."/>
            <person name="Demura T."/>
            <person name="Yamaguchi S."/>
            <person name="Yoneyama K."/>
            <person name="Manabe R.I."/>
            <person name="Nelson D.C."/>
            <person name="Schulman A.H."/>
            <person name="Timko M.P."/>
            <person name="dePamphilis C.W."/>
            <person name="Choi D."/>
            <person name="Shirasu K."/>
        </authorList>
    </citation>
    <scope>NUCLEOTIDE SEQUENCE [LARGE SCALE GENOMIC DNA]</scope>
    <source>
        <strain evidence="2">cv. UVA1</strain>
    </source>
</reference>
<gene>
    <name evidence="1" type="ORF">STAS_26040</name>
</gene>
<keyword evidence="2" id="KW-1185">Reference proteome</keyword>
<evidence type="ECO:0000313" key="2">
    <source>
        <dbReference type="Proteomes" id="UP000325081"/>
    </source>
</evidence>